<dbReference type="AlphaFoldDB" id="A0A1B9N9K1"/>
<evidence type="ECO:0000313" key="2">
    <source>
        <dbReference type="Proteomes" id="UP000093355"/>
    </source>
</evidence>
<evidence type="ECO:0000313" key="1">
    <source>
        <dbReference type="EMBL" id="OCG73267.1"/>
    </source>
</evidence>
<dbReference type="OrthoDB" id="5184241at2"/>
<organism evidence="1 2">
    <name type="scientific">Microbacterium sediminis</name>
    <dbReference type="NCBI Taxonomy" id="904291"/>
    <lineage>
        <taxon>Bacteria</taxon>
        <taxon>Bacillati</taxon>
        <taxon>Actinomycetota</taxon>
        <taxon>Actinomycetes</taxon>
        <taxon>Micrococcales</taxon>
        <taxon>Microbacteriaceae</taxon>
        <taxon>Microbacterium</taxon>
    </lineage>
</organism>
<dbReference type="STRING" id="904291.A7J15_08170"/>
<sequence length="198" mass="20500">MFVLTIDQRNSQAGTDLVPTAIDTIERVGGTALALPPERTAGDEIQALIAGAPAALALALALSRAGTWGVGLGAGAVDTPLPEVVRAARGDAFLHARDAVGRAKSTPLRLAIEGPDAEAAADAEALLRLLLELRDRRTDEGWEIHDLLATGLTQREAAAELGITESAVSRRVRVAGLRTEEAAIPALARVLGALDPDA</sequence>
<dbReference type="Gene3D" id="1.10.10.10">
    <property type="entry name" value="Winged helix-like DNA-binding domain superfamily/Winged helix DNA-binding domain"/>
    <property type="match status" value="1"/>
</dbReference>
<reference evidence="1 2" key="1">
    <citation type="submission" date="2016-05" db="EMBL/GenBank/DDBJ databases">
        <authorList>
            <person name="Lavstsen T."/>
            <person name="Jespersen J.S."/>
        </authorList>
    </citation>
    <scope>NUCLEOTIDE SEQUENCE [LARGE SCALE GENOMIC DNA]</scope>
    <source>
        <strain evidence="1 2">YLB-01</strain>
    </source>
</reference>
<gene>
    <name evidence="1" type="ORF">A7J15_08170</name>
</gene>
<dbReference type="EMBL" id="LXMD01000025">
    <property type="protein sequence ID" value="OCG73267.1"/>
    <property type="molecule type" value="Genomic_DNA"/>
</dbReference>
<evidence type="ECO:0008006" key="3">
    <source>
        <dbReference type="Google" id="ProtNLM"/>
    </source>
</evidence>
<accession>A0A1B9N9K1</accession>
<dbReference type="RefSeq" id="WP_067026825.1">
    <property type="nucleotide sequence ID" value="NZ_JRNY01000006.1"/>
</dbReference>
<dbReference type="SUPFAM" id="SSF109709">
    <property type="entry name" value="KorB DNA-binding domain-like"/>
    <property type="match status" value="1"/>
</dbReference>
<name>A0A1B9N9K1_9MICO</name>
<protein>
    <recommendedName>
        <fullName evidence="3">DNA-binding protein</fullName>
    </recommendedName>
</protein>
<proteinExistence type="predicted"/>
<comment type="caution">
    <text evidence="1">The sequence shown here is derived from an EMBL/GenBank/DDBJ whole genome shotgun (WGS) entry which is preliminary data.</text>
</comment>
<dbReference type="Proteomes" id="UP000093355">
    <property type="component" value="Unassembled WGS sequence"/>
</dbReference>
<dbReference type="InterPro" id="IPR036388">
    <property type="entry name" value="WH-like_DNA-bd_sf"/>
</dbReference>
<keyword evidence="2" id="KW-1185">Reference proteome</keyword>